<dbReference type="GO" id="GO:0051539">
    <property type="term" value="F:4 iron, 4 sulfur cluster binding"/>
    <property type="evidence" value="ECO:0007669"/>
    <property type="project" value="UniProtKB-KW"/>
</dbReference>
<feature type="domain" description="4Fe-4S ferredoxin-type" evidence="9">
    <location>
        <begin position="152"/>
        <end position="188"/>
    </location>
</feature>
<keyword evidence="4" id="KW-0677">Repeat</keyword>
<keyword evidence="5" id="KW-0249">Electron transport</keyword>
<accession>A0A1W1B992</accession>
<evidence type="ECO:0000259" key="9">
    <source>
        <dbReference type="PROSITE" id="PS51379"/>
    </source>
</evidence>
<feature type="transmembrane region" description="Helical" evidence="8">
    <location>
        <begin position="16"/>
        <end position="37"/>
    </location>
</feature>
<keyword evidence="6" id="KW-0408">Iron</keyword>
<dbReference type="EMBL" id="FPHC01000006">
    <property type="protein sequence ID" value="SFV50090.1"/>
    <property type="molecule type" value="Genomic_DNA"/>
</dbReference>
<keyword evidence="1" id="KW-0813">Transport</keyword>
<dbReference type="Gene3D" id="3.30.70.3270">
    <property type="match status" value="1"/>
</dbReference>
<feature type="domain" description="4Fe-4S ferredoxin-type" evidence="9">
    <location>
        <begin position="199"/>
        <end position="230"/>
    </location>
</feature>
<evidence type="ECO:0000256" key="2">
    <source>
        <dbReference type="ARBA" id="ARBA00022485"/>
    </source>
</evidence>
<dbReference type="NCBIfam" id="TIGR00397">
    <property type="entry name" value="mauM_napG"/>
    <property type="match status" value="1"/>
</dbReference>
<evidence type="ECO:0000256" key="7">
    <source>
        <dbReference type="ARBA" id="ARBA00023014"/>
    </source>
</evidence>
<keyword evidence="3" id="KW-0479">Metal-binding</keyword>
<dbReference type="Gene3D" id="3.30.70.20">
    <property type="match status" value="1"/>
</dbReference>
<dbReference type="SUPFAM" id="SSF54862">
    <property type="entry name" value="4Fe-4S ferredoxins"/>
    <property type="match status" value="1"/>
</dbReference>
<feature type="domain" description="4Fe-4S ferredoxin-type" evidence="9">
    <location>
        <begin position="51"/>
        <end position="83"/>
    </location>
</feature>
<keyword evidence="8" id="KW-1133">Transmembrane helix</keyword>
<evidence type="ECO:0000256" key="1">
    <source>
        <dbReference type="ARBA" id="ARBA00022448"/>
    </source>
</evidence>
<keyword evidence="7" id="KW-0411">Iron-sulfur</keyword>
<evidence type="ECO:0000256" key="4">
    <source>
        <dbReference type="ARBA" id="ARBA00022737"/>
    </source>
</evidence>
<evidence type="ECO:0000313" key="10">
    <source>
        <dbReference type="EMBL" id="SFV50090.1"/>
    </source>
</evidence>
<dbReference type="PANTHER" id="PTHR42859">
    <property type="entry name" value="OXIDOREDUCTASE"/>
    <property type="match status" value="1"/>
</dbReference>
<dbReference type="InterPro" id="IPR017896">
    <property type="entry name" value="4Fe4S_Fe-S-bd"/>
</dbReference>
<feature type="domain" description="4Fe-4S ferredoxin-type" evidence="9">
    <location>
        <begin position="104"/>
        <end position="137"/>
    </location>
</feature>
<reference evidence="10" key="1">
    <citation type="submission" date="2016-10" db="EMBL/GenBank/DDBJ databases">
        <authorList>
            <person name="de Groot N.N."/>
        </authorList>
    </citation>
    <scope>NUCLEOTIDE SEQUENCE</scope>
</reference>
<proteinExistence type="predicted"/>
<dbReference type="AlphaFoldDB" id="A0A1W1B992"/>
<dbReference type="InterPro" id="IPR004494">
    <property type="entry name" value="MauM_NapG"/>
</dbReference>
<dbReference type="Pfam" id="PF12838">
    <property type="entry name" value="Fer4_7"/>
    <property type="match status" value="2"/>
</dbReference>
<evidence type="ECO:0000256" key="5">
    <source>
        <dbReference type="ARBA" id="ARBA00022982"/>
    </source>
</evidence>
<dbReference type="CDD" id="cd16373">
    <property type="entry name" value="DMSOR_beta_like"/>
    <property type="match status" value="1"/>
</dbReference>
<evidence type="ECO:0000256" key="3">
    <source>
        <dbReference type="ARBA" id="ARBA00022723"/>
    </source>
</evidence>
<name>A0A1W1B992_9ZZZZ</name>
<keyword evidence="2" id="KW-0004">4Fe-4S</keyword>
<dbReference type="NCBIfam" id="NF007012">
    <property type="entry name" value="PRK09476.1"/>
    <property type="match status" value="1"/>
</dbReference>
<dbReference type="InterPro" id="IPR050294">
    <property type="entry name" value="RnfB_subfamily"/>
</dbReference>
<gene>
    <name evidence="10" type="ORF">MNB_SV-6-418</name>
</gene>
<evidence type="ECO:0000256" key="8">
    <source>
        <dbReference type="SAM" id="Phobius"/>
    </source>
</evidence>
<dbReference type="GO" id="GO:0046872">
    <property type="term" value="F:metal ion binding"/>
    <property type="evidence" value="ECO:0007669"/>
    <property type="project" value="UniProtKB-KW"/>
</dbReference>
<keyword evidence="8" id="KW-0472">Membrane</keyword>
<dbReference type="PANTHER" id="PTHR42859:SF10">
    <property type="entry name" value="DIMETHYLSULFOXIDE REDUCTASE CHAIN B"/>
    <property type="match status" value="1"/>
</dbReference>
<sequence>MKKEVKKVHITPRRRFFTNIAQGTGMGIMGGLLWAGYAEKAKSSTLTLRPPAALAEEDFLKSCIKCGLCAEACLNRESNRDKETLEQRPATLKMAKAQDDATIGTPFFIPSDVPCYMCEDIPCVPVCPTGALDIDTVTNDSGELDFRMMDMGIAVVDSNSCIAFWGIQCDACYRACPLLDEAIKLEYGRNERTGKHAFLKPVVDMNICTGCGLCEKACVTEKPAIFIQPRELALGKPGDHYVKGWDQKDQQRVAQQSGKDMTTHTKRSESKAVDYLNTGVDFE</sequence>
<keyword evidence="8" id="KW-0812">Transmembrane</keyword>
<organism evidence="10">
    <name type="scientific">hydrothermal vent metagenome</name>
    <dbReference type="NCBI Taxonomy" id="652676"/>
    <lineage>
        <taxon>unclassified sequences</taxon>
        <taxon>metagenomes</taxon>
        <taxon>ecological metagenomes</taxon>
    </lineage>
</organism>
<evidence type="ECO:0000256" key="6">
    <source>
        <dbReference type="ARBA" id="ARBA00023004"/>
    </source>
</evidence>
<protein>
    <submittedName>
        <fullName evidence="10">Ferredoxin-type protein NapG (Periplasmic nitrate reductase)</fullName>
    </submittedName>
</protein>
<dbReference type="PROSITE" id="PS51379">
    <property type="entry name" value="4FE4S_FER_2"/>
    <property type="match status" value="4"/>
</dbReference>